<accession>A0A4R5D0R5</accession>
<evidence type="ECO:0000259" key="2">
    <source>
        <dbReference type="Pfam" id="PF07007"/>
    </source>
</evidence>
<dbReference type="InterPro" id="IPR009739">
    <property type="entry name" value="LprI-like_N"/>
</dbReference>
<proteinExistence type="predicted"/>
<feature type="signal peptide" evidence="1">
    <location>
        <begin position="1"/>
        <end position="27"/>
    </location>
</feature>
<dbReference type="AlphaFoldDB" id="A0A4R5D0R5"/>
<feature type="chain" id="PRO_5020373383" evidence="1">
    <location>
        <begin position="28"/>
        <end position="140"/>
    </location>
</feature>
<gene>
    <name evidence="3" type="ORF">E0F91_06390</name>
</gene>
<dbReference type="Pfam" id="PF07007">
    <property type="entry name" value="LprI"/>
    <property type="match status" value="1"/>
</dbReference>
<dbReference type="Gene3D" id="1.20.1270.180">
    <property type="match status" value="1"/>
</dbReference>
<keyword evidence="4" id="KW-1185">Reference proteome</keyword>
<evidence type="ECO:0000313" key="3">
    <source>
        <dbReference type="EMBL" id="TDE05817.1"/>
    </source>
</evidence>
<dbReference type="OrthoDB" id="7340239at2"/>
<evidence type="ECO:0000256" key="1">
    <source>
        <dbReference type="SAM" id="SignalP"/>
    </source>
</evidence>
<feature type="domain" description="Lysozyme inhibitor LprI-like N-terminal" evidence="2">
    <location>
        <begin position="26"/>
        <end position="119"/>
    </location>
</feature>
<dbReference type="Proteomes" id="UP000294644">
    <property type="component" value="Unassembled WGS sequence"/>
</dbReference>
<sequence>MNNTLKKNMKKLLIFASFFLISFLSNAQTQLEMNTDANTEFQKADKELNSTYKKILKEYSSDLVFIKNLKIAQNIWIKFRDAEVNMKYPPRESGYYGSIQPTCWSMYMTELTIKRIKDLKIWLVGIPEEGVCSGSVKMKN</sequence>
<evidence type="ECO:0000313" key="4">
    <source>
        <dbReference type="Proteomes" id="UP000294644"/>
    </source>
</evidence>
<dbReference type="EMBL" id="SMFN01000005">
    <property type="protein sequence ID" value="TDE05817.1"/>
    <property type="molecule type" value="Genomic_DNA"/>
</dbReference>
<comment type="caution">
    <text evidence="3">The sequence shown here is derived from an EMBL/GenBank/DDBJ whole genome shotgun (WGS) entry which is preliminary data.</text>
</comment>
<organism evidence="3 4">
    <name type="scientific">Flavobacterium sandaracinum</name>
    <dbReference type="NCBI Taxonomy" id="2541733"/>
    <lineage>
        <taxon>Bacteria</taxon>
        <taxon>Pseudomonadati</taxon>
        <taxon>Bacteroidota</taxon>
        <taxon>Flavobacteriia</taxon>
        <taxon>Flavobacteriales</taxon>
        <taxon>Flavobacteriaceae</taxon>
        <taxon>Flavobacterium</taxon>
    </lineage>
</organism>
<protein>
    <submittedName>
        <fullName evidence="3">DUF1311 domain-containing protein</fullName>
    </submittedName>
</protein>
<name>A0A4R5D0R5_9FLAO</name>
<keyword evidence="1" id="KW-0732">Signal</keyword>
<reference evidence="3 4" key="1">
    <citation type="submission" date="2019-03" db="EMBL/GenBank/DDBJ databases">
        <title>Flavobacterium LB-D12 sp. nov., isolated from arctic soil.</title>
        <authorList>
            <person name="Chaudhary D.K."/>
        </authorList>
    </citation>
    <scope>NUCLEOTIDE SEQUENCE [LARGE SCALE GENOMIC DNA]</scope>
    <source>
        <strain evidence="3 4">LB-D12</strain>
    </source>
</reference>